<dbReference type="RefSeq" id="WP_053551506.1">
    <property type="nucleotide sequence ID" value="NZ_CP010802.1"/>
</dbReference>
<evidence type="ECO:0000313" key="1">
    <source>
        <dbReference type="EMBL" id="ALC17501.1"/>
    </source>
</evidence>
<name>A0A0M4D4B8_9BACT</name>
<proteinExistence type="predicted"/>
<dbReference type="STRING" id="1603606.DSOUD_2763"/>
<dbReference type="EMBL" id="CP010802">
    <property type="protein sequence ID" value="ALC17501.1"/>
    <property type="molecule type" value="Genomic_DNA"/>
</dbReference>
<evidence type="ECO:0000313" key="2">
    <source>
        <dbReference type="Proteomes" id="UP000057158"/>
    </source>
</evidence>
<dbReference type="AlphaFoldDB" id="A0A0M4D4B8"/>
<protein>
    <submittedName>
        <fullName evidence="1">Uncharacterized protein</fullName>
    </submittedName>
</protein>
<keyword evidence="2" id="KW-1185">Reference proteome</keyword>
<reference evidence="1 2" key="1">
    <citation type="submission" date="2015-07" db="EMBL/GenBank/DDBJ databases">
        <title>Isolation and Genomic Characterization of a Novel Halophilic Metal-Reducing Deltaproteobacterium from the Deep Subsurface.</title>
        <authorList>
            <person name="Badalamenti J.P."/>
            <person name="Summers Z.M."/>
            <person name="Gralnick J.A."/>
            <person name="Bond D.R."/>
        </authorList>
    </citation>
    <scope>NUCLEOTIDE SEQUENCE [LARGE SCALE GENOMIC DNA]</scope>
    <source>
        <strain evidence="1 2">WTL</strain>
    </source>
</reference>
<accession>A0A0M4D4B8</accession>
<sequence length="328" mass="37793">MPPLRMMLVVFIGLFASFSIFQNAYGFTIIAKASILVVDEDGSPIEGAKAGFAFEENKIVGVGVNISPIDGFTDINGKYTASHRNDNNILTYGVEKEGYYFSKGKFVFTGKNFRGWEPWNPEIIIVMRKIINPVPMYARDSKMANIKIKIPVIGKDIGFDLMAYDWVYPYGKGRQSDFIFYLEKSYSGFNNYEATLTIKFYDKKNGIVKIKENKTNESQFKLPRFAPEEGYATNLKIIRSKSLSGKKYMNYNSNDNYVFRVRSELDDDKLIRAMYGKIIGPIEIDPRREPTEVYFKYYLNPDYTRNLEFDPKRNLFGNLPSLEQVKEP</sequence>
<organism evidence="1 2">
    <name type="scientific">Desulfuromonas soudanensis</name>
    <dbReference type="NCBI Taxonomy" id="1603606"/>
    <lineage>
        <taxon>Bacteria</taxon>
        <taxon>Pseudomonadati</taxon>
        <taxon>Thermodesulfobacteriota</taxon>
        <taxon>Desulfuromonadia</taxon>
        <taxon>Desulfuromonadales</taxon>
        <taxon>Desulfuromonadaceae</taxon>
        <taxon>Desulfuromonas</taxon>
    </lineage>
</organism>
<dbReference type="KEGG" id="des:DSOUD_2763"/>
<dbReference type="Proteomes" id="UP000057158">
    <property type="component" value="Chromosome"/>
</dbReference>
<gene>
    <name evidence="1" type="ORF">DSOUD_2763</name>
</gene>
<dbReference type="PATRIC" id="fig|1603606.3.peg.2991"/>